<sequence>MHINKNKPCPTPPIRLSVPVSRSRGKNAQQRRKVSPPTHFPKRPKNGSPLERNAIPCTQPSPFQRLPKPAPTQRRT</sequence>
<dbReference type="Proteomes" id="UP000799766">
    <property type="component" value="Unassembled WGS sequence"/>
</dbReference>
<gene>
    <name evidence="2" type="ORF">BDY21DRAFT_355743</name>
</gene>
<dbReference type="AlphaFoldDB" id="A0A6A6NNP5"/>
<reference evidence="2" key="1">
    <citation type="journal article" date="2020" name="Stud. Mycol.">
        <title>101 Dothideomycetes genomes: a test case for predicting lifestyles and emergence of pathogens.</title>
        <authorList>
            <person name="Haridas S."/>
            <person name="Albert R."/>
            <person name="Binder M."/>
            <person name="Bloem J."/>
            <person name="Labutti K."/>
            <person name="Salamov A."/>
            <person name="Andreopoulos B."/>
            <person name="Baker S."/>
            <person name="Barry K."/>
            <person name="Bills G."/>
            <person name="Bluhm B."/>
            <person name="Cannon C."/>
            <person name="Castanera R."/>
            <person name="Culley D."/>
            <person name="Daum C."/>
            <person name="Ezra D."/>
            <person name="Gonzalez J."/>
            <person name="Henrissat B."/>
            <person name="Kuo A."/>
            <person name="Liang C."/>
            <person name="Lipzen A."/>
            <person name="Lutzoni F."/>
            <person name="Magnuson J."/>
            <person name="Mondo S."/>
            <person name="Nolan M."/>
            <person name="Ohm R."/>
            <person name="Pangilinan J."/>
            <person name="Park H.-J."/>
            <person name="Ramirez L."/>
            <person name="Alfaro M."/>
            <person name="Sun H."/>
            <person name="Tritt A."/>
            <person name="Yoshinaga Y."/>
            <person name="Zwiers L.-H."/>
            <person name="Turgeon B."/>
            <person name="Goodwin S."/>
            <person name="Spatafora J."/>
            <person name="Crous P."/>
            <person name="Grigoriev I."/>
        </authorList>
    </citation>
    <scope>NUCLEOTIDE SEQUENCE</scope>
    <source>
        <strain evidence="2">ATCC 16933</strain>
    </source>
</reference>
<evidence type="ECO:0000313" key="3">
    <source>
        <dbReference type="Proteomes" id="UP000799766"/>
    </source>
</evidence>
<dbReference type="EMBL" id="MU001697">
    <property type="protein sequence ID" value="KAF2453395.1"/>
    <property type="molecule type" value="Genomic_DNA"/>
</dbReference>
<evidence type="ECO:0000256" key="1">
    <source>
        <dbReference type="SAM" id="MobiDB-lite"/>
    </source>
</evidence>
<protein>
    <submittedName>
        <fullName evidence="2">Uncharacterized protein</fullName>
    </submittedName>
</protein>
<organism evidence="2 3">
    <name type="scientific">Lineolata rhizophorae</name>
    <dbReference type="NCBI Taxonomy" id="578093"/>
    <lineage>
        <taxon>Eukaryota</taxon>
        <taxon>Fungi</taxon>
        <taxon>Dikarya</taxon>
        <taxon>Ascomycota</taxon>
        <taxon>Pezizomycotina</taxon>
        <taxon>Dothideomycetes</taxon>
        <taxon>Dothideomycetes incertae sedis</taxon>
        <taxon>Lineolatales</taxon>
        <taxon>Lineolataceae</taxon>
        <taxon>Lineolata</taxon>
    </lineage>
</organism>
<feature type="compositionally biased region" description="Basic residues" evidence="1">
    <location>
        <begin position="23"/>
        <end position="45"/>
    </location>
</feature>
<accession>A0A6A6NNP5</accession>
<name>A0A6A6NNP5_9PEZI</name>
<evidence type="ECO:0000313" key="2">
    <source>
        <dbReference type="EMBL" id="KAF2453395.1"/>
    </source>
</evidence>
<proteinExistence type="predicted"/>
<keyword evidence="3" id="KW-1185">Reference proteome</keyword>
<feature type="region of interest" description="Disordered" evidence="1">
    <location>
        <begin position="1"/>
        <end position="76"/>
    </location>
</feature>